<dbReference type="Gene3D" id="3.40.50.1950">
    <property type="entry name" value="Flavin prenyltransferase-like"/>
    <property type="match status" value="1"/>
</dbReference>
<dbReference type="InterPro" id="IPR004507">
    <property type="entry name" value="UbiX-like"/>
</dbReference>
<accession>A0ABN6EQJ5</accession>
<comment type="caution">
    <text evidence="5">Lacks conserved residue(s) required for the propagation of feature annotation.</text>
</comment>
<dbReference type="InterPro" id="IPR036551">
    <property type="entry name" value="Flavin_trans-like"/>
</dbReference>
<dbReference type="SUPFAM" id="SSF52507">
    <property type="entry name" value="Homo-oligomeric flavin-containing Cys decarboxylases, HFCD"/>
    <property type="match status" value="1"/>
</dbReference>
<feature type="binding site" evidence="5">
    <location>
        <position position="171"/>
    </location>
    <ligand>
        <name>dimethylallyl phosphate</name>
        <dbReference type="ChEBI" id="CHEBI:88052"/>
    </ligand>
</feature>
<dbReference type="EMBL" id="AP024485">
    <property type="protein sequence ID" value="BCS87697.1"/>
    <property type="molecule type" value="Genomic_DNA"/>
</dbReference>
<feature type="binding site" evidence="5">
    <location>
        <position position="155"/>
    </location>
    <ligand>
        <name>dimethylallyl phosphate</name>
        <dbReference type="ChEBI" id="CHEBI:88052"/>
    </ligand>
</feature>
<comment type="catalytic activity">
    <reaction evidence="5">
        <text>dimethylallyl phosphate + FMNH2 = prenylated FMNH2 + phosphate</text>
        <dbReference type="Rhea" id="RHEA:37743"/>
        <dbReference type="ChEBI" id="CHEBI:43474"/>
        <dbReference type="ChEBI" id="CHEBI:57618"/>
        <dbReference type="ChEBI" id="CHEBI:87467"/>
        <dbReference type="ChEBI" id="CHEBI:88052"/>
        <dbReference type="EC" id="2.5.1.129"/>
    </reaction>
</comment>
<protein>
    <recommendedName>
        <fullName evidence="5">Flavin prenyltransferase UbiX</fullName>
        <ecNumber evidence="5">2.5.1.129</ecNumber>
    </recommendedName>
</protein>
<evidence type="ECO:0000256" key="2">
    <source>
        <dbReference type="ARBA" id="ARBA00022630"/>
    </source>
</evidence>
<dbReference type="PANTHER" id="PTHR43374:SF1">
    <property type="entry name" value="FLAVIN PRENYLTRANSFERASE PAD1, MITOCHONDRIAL"/>
    <property type="match status" value="1"/>
</dbReference>
<gene>
    <name evidence="5 7" type="primary">ubiX</name>
    <name evidence="7" type="ORF">PSDVSF_09390</name>
</gene>
<reference evidence="7" key="1">
    <citation type="journal article" date="2022" name="Arch. Microbiol.">
        <title>Pseudodesulfovibrio sediminis sp. nov., a mesophilic and neutrophilic sulfate-reducing bacterium isolated from sediment of a brackish lake.</title>
        <authorList>
            <person name="Takahashi A."/>
            <person name="Kojima H."/>
            <person name="Watanabe M."/>
            <person name="Fukui M."/>
        </authorList>
    </citation>
    <scope>NUCLEOTIDE SEQUENCE</scope>
    <source>
        <strain evidence="7">SF6</strain>
    </source>
</reference>
<dbReference type="Proteomes" id="UP001053296">
    <property type="component" value="Chromosome"/>
</dbReference>
<feature type="binding site" evidence="5">
    <location>
        <begin position="12"/>
        <end position="14"/>
    </location>
    <ligand>
        <name>FMN</name>
        <dbReference type="ChEBI" id="CHEBI:58210"/>
    </ligand>
</feature>
<evidence type="ECO:0000313" key="7">
    <source>
        <dbReference type="EMBL" id="BCS87697.1"/>
    </source>
</evidence>
<keyword evidence="2 5" id="KW-0285">Flavoprotein</keyword>
<feature type="binding site" evidence="5">
    <location>
        <begin position="90"/>
        <end position="93"/>
    </location>
    <ligand>
        <name>FMN</name>
        <dbReference type="ChEBI" id="CHEBI:58210"/>
    </ligand>
</feature>
<name>A0ABN6EQJ5_9BACT</name>
<comment type="function">
    <text evidence="5">Flavin prenyltransferase that catalyzes the synthesis of the prenylated FMN cofactor (prenyl-FMN) for 4-hydroxy-3-polyprenylbenzoic acid decarboxylase UbiD. The prenyltransferase is metal-independent and links a dimethylallyl moiety from dimethylallyl monophosphate (DMAP) to the flavin N5 and C6 atoms of FMN.</text>
</comment>
<organism evidence="7 8">
    <name type="scientific">Pseudodesulfovibrio sediminis</name>
    <dbReference type="NCBI Taxonomy" id="2810563"/>
    <lineage>
        <taxon>Bacteria</taxon>
        <taxon>Pseudomonadati</taxon>
        <taxon>Thermodesulfobacteriota</taxon>
        <taxon>Desulfovibrionia</taxon>
        <taxon>Desulfovibrionales</taxon>
        <taxon>Desulfovibrionaceae</taxon>
    </lineage>
</organism>
<keyword evidence="3 5" id="KW-0288">FMN</keyword>
<evidence type="ECO:0000259" key="6">
    <source>
        <dbReference type="Pfam" id="PF02441"/>
    </source>
</evidence>
<evidence type="ECO:0000256" key="5">
    <source>
        <dbReference type="HAMAP-Rule" id="MF_01984"/>
    </source>
</evidence>
<dbReference type="InterPro" id="IPR003382">
    <property type="entry name" value="Flavoprotein"/>
</dbReference>
<sequence length="188" mass="20210">MKTRRIILAVSGASGSVYAHSLVKALTNRDDVELHVIISQAASKVLTLETDLSTEDLTRGASASYEPDDIAAPPASGSWRHDGMIICPCSMATLSAVATGFGHTLIHRAADVALKERNPLILVPRETPYSAIHLQNMLTVTQAGAVVIPASPGFYHRPATIEDLADQLAGKILDQLDIPHTLFHRWGE</sequence>
<evidence type="ECO:0000256" key="4">
    <source>
        <dbReference type="ARBA" id="ARBA00022679"/>
    </source>
</evidence>
<dbReference type="Pfam" id="PF02441">
    <property type="entry name" value="Flavoprotein"/>
    <property type="match status" value="1"/>
</dbReference>
<proteinExistence type="inferred from homology"/>
<dbReference type="HAMAP" id="MF_01984">
    <property type="entry name" value="ubiX_pad"/>
    <property type="match status" value="1"/>
</dbReference>
<feature type="binding site" evidence="5">
    <location>
        <position position="125"/>
    </location>
    <ligand>
        <name>FMN</name>
        <dbReference type="ChEBI" id="CHEBI:58210"/>
    </ligand>
</feature>
<dbReference type="PANTHER" id="PTHR43374">
    <property type="entry name" value="FLAVIN PRENYLTRANSFERASE"/>
    <property type="match status" value="1"/>
</dbReference>
<evidence type="ECO:0000256" key="3">
    <source>
        <dbReference type="ARBA" id="ARBA00022643"/>
    </source>
</evidence>
<feature type="domain" description="Flavoprotein" evidence="6">
    <location>
        <begin position="5"/>
        <end position="176"/>
    </location>
</feature>
<dbReference type="RefSeq" id="WP_229594198.1">
    <property type="nucleotide sequence ID" value="NZ_AP024485.1"/>
</dbReference>
<keyword evidence="1 5" id="KW-0637">Prenyltransferase</keyword>
<dbReference type="NCBIfam" id="TIGR00421">
    <property type="entry name" value="ubiX_pad"/>
    <property type="match status" value="1"/>
</dbReference>
<keyword evidence="4 5" id="KW-0808">Transferase</keyword>
<keyword evidence="8" id="KW-1185">Reference proteome</keyword>
<comment type="similarity">
    <text evidence="5">Belongs to the UbiX/PAD1 family.</text>
</comment>
<dbReference type="EC" id="2.5.1.129" evidence="5"/>
<evidence type="ECO:0000313" key="8">
    <source>
        <dbReference type="Proteomes" id="UP001053296"/>
    </source>
</evidence>
<evidence type="ECO:0000256" key="1">
    <source>
        <dbReference type="ARBA" id="ARBA00022602"/>
    </source>
</evidence>
<dbReference type="NCBIfam" id="NF004685">
    <property type="entry name" value="PRK06029.1"/>
    <property type="match status" value="1"/>
</dbReference>
<feature type="binding site" evidence="5">
    <location>
        <position position="39"/>
    </location>
    <ligand>
        <name>FMN</name>
        <dbReference type="ChEBI" id="CHEBI:58210"/>
    </ligand>
</feature>